<comment type="caution">
    <text evidence="2">The sequence shown here is derived from an EMBL/GenBank/DDBJ whole genome shotgun (WGS) entry which is preliminary data.</text>
</comment>
<dbReference type="GO" id="GO:0016779">
    <property type="term" value="F:nucleotidyltransferase activity"/>
    <property type="evidence" value="ECO:0007669"/>
    <property type="project" value="UniProtKB-ARBA"/>
</dbReference>
<dbReference type="SUPFAM" id="SSF53448">
    <property type="entry name" value="Nucleotide-diphospho-sugar transferases"/>
    <property type="match status" value="1"/>
</dbReference>
<evidence type="ECO:0000313" key="2">
    <source>
        <dbReference type="EMBL" id="GGA64729.1"/>
    </source>
</evidence>
<proteinExistence type="predicted"/>
<name>A0A916RPZ9_9BACT</name>
<reference evidence="2" key="2">
    <citation type="submission" date="2020-09" db="EMBL/GenBank/DDBJ databases">
        <authorList>
            <person name="Sun Q."/>
            <person name="Zhou Y."/>
        </authorList>
    </citation>
    <scope>NUCLEOTIDE SEQUENCE</scope>
    <source>
        <strain evidence="2">CGMCC 1.15447</strain>
    </source>
</reference>
<dbReference type="Gene3D" id="3.90.550.10">
    <property type="entry name" value="Spore Coat Polysaccharide Biosynthesis Protein SpsA, Chain A"/>
    <property type="match status" value="1"/>
</dbReference>
<dbReference type="PANTHER" id="PTHR43777:SF1">
    <property type="entry name" value="MOLYBDENUM COFACTOR CYTIDYLYLTRANSFERASE"/>
    <property type="match status" value="1"/>
</dbReference>
<dbReference type="Proteomes" id="UP000648801">
    <property type="component" value="Unassembled WGS sequence"/>
</dbReference>
<dbReference type="PANTHER" id="PTHR43777">
    <property type="entry name" value="MOLYBDENUM COFACTOR CYTIDYLYLTRANSFERASE"/>
    <property type="match status" value="1"/>
</dbReference>
<dbReference type="Pfam" id="PF12804">
    <property type="entry name" value="NTP_transf_3"/>
    <property type="match status" value="1"/>
</dbReference>
<dbReference type="RefSeq" id="WP_188758692.1">
    <property type="nucleotide sequence ID" value="NZ_BMJB01000001.1"/>
</dbReference>
<dbReference type="InterPro" id="IPR029044">
    <property type="entry name" value="Nucleotide-diphossugar_trans"/>
</dbReference>
<organism evidence="2 3">
    <name type="scientific">Edaphobacter acidisoli</name>
    <dbReference type="NCBI Taxonomy" id="2040573"/>
    <lineage>
        <taxon>Bacteria</taxon>
        <taxon>Pseudomonadati</taxon>
        <taxon>Acidobacteriota</taxon>
        <taxon>Terriglobia</taxon>
        <taxon>Terriglobales</taxon>
        <taxon>Acidobacteriaceae</taxon>
        <taxon>Edaphobacter</taxon>
    </lineage>
</organism>
<dbReference type="CDD" id="cd04182">
    <property type="entry name" value="GT_2_like_f"/>
    <property type="match status" value="1"/>
</dbReference>
<dbReference type="AlphaFoldDB" id="A0A916RPZ9"/>
<evidence type="ECO:0000313" key="3">
    <source>
        <dbReference type="Proteomes" id="UP000648801"/>
    </source>
</evidence>
<evidence type="ECO:0000259" key="1">
    <source>
        <dbReference type="Pfam" id="PF12804"/>
    </source>
</evidence>
<accession>A0A916RPZ9</accession>
<gene>
    <name evidence="2" type="ORF">GCM10011507_15470</name>
</gene>
<feature type="domain" description="MobA-like NTP transferase" evidence="1">
    <location>
        <begin position="8"/>
        <end position="161"/>
    </location>
</feature>
<dbReference type="EMBL" id="BMJB01000001">
    <property type="protein sequence ID" value="GGA64729.1"/>
    <property type="molecule type" value="Genomic_DNA"/>
</dbReference>
<protein>
    <recommendedName>
        <fullName evidence="1">MobA-like NTP transferase domain-containing protein</fullName>
    </recommendedName>
</protein>
<dbReference type="InterPro" id="IPR025877">
    <property type="entry name" value="MobA-like_NTP_Trfase"/>
</dbReference>
<sequence length="190" mass="19940">MTTRKTAAVIVAAGASMRFGSPKQLARLDGEALLERAVRVAREAGCRPVVVVLGASAELIRAQCLLEDAVVIVHEDWASGMGGSIGCGVRALYDVDGCVVMTCDMPAVTPEHLRLLMTTGETMASAYAGRHGVPAYFPADRFAELAQLHGDSGAREMLRNVQSVELVGGELDIDTPEDLASVAGRTSSAL</sequence>
<reference evidence="2" key="1">
    <citation type="journal article" date="2014" name="Int. J. Syst. Evol. Microbiol.">
        <title>Complete genome sequence of Corynebacterium casei LMG S-19264T (=DSM 44701T), isolated from a smear-ripened cheese.</title>
        <authorList>
            <consortium name="US DOE Joint Genome Institute (JGI-PGF)"/>
            <person name="Walter F."/>
            <person name="Albersmeier A."/>
            <person name="Kalinowski J."/>
            <person name="Ruckert C."/>
        </authorList>
    </citation>
    <scope>NUCLEOTIDE SEQUENCE</scope>
    <source>
        <strain evidence="2">CGMCC 1.15447</strain>
    </source>
</reference>
<keyword evidence="3" id="KW-1185">Reference proteome</keyword>